<evidence type="ECO:0000313" key="2">
    <source>
        <dbReference type="Proteomes" id="UP000828941"/>
    </source>
</evidence>
<proteinExistence type="predicted"/>
<evidence type="ECO:0000313" key="1">
    <source>
        <dbReference type="EMBL" id="KAI4316919.1"/>
    </source>
</evidence>
<name>A0ACB9LYI5_BAUVA</name>
<reference evidence="1 2" key="1">
    <citation type="journal article" date="2022" name="DNA Res.">
        <title>Chromosomal-level genome assembly of the orchid tree Bauhinia variegata (Leguminosae; Cercidoideae) supports the allotetraploid origin hypothesis of Bauhinia.</title>
        <authorList>
            <person name="Zhong Y."/>
            <person name="Chen Y."/>
            <person name="Zheng D."/>
            <person name="Pang J."/>
            <person name="Liu Y."/>
            <person name="Luo S."/>
            <person name="Meng S."/>
            <person name="Qian L."/>
            <person name="Wei D."/>
            <person name="Dai S."/>
            <person name="Zhou R."/>
        </authorList>
    </citation>
    <scope>NUCLEOTIDE SEQUENCE [LARGE SCALE GENOMIC DNA]</scope>
    <source>
        <strain evidence="1">BV-YZ2020</strain>
    </source>
</reference>
<protein>
    <submittedName>
        <fullName evidence="1">Uncharacterized protein</fullName>
    </submittedName>
</protein>
<keyword evidence="2" id="KW-1185">Reference proteome</keyword>
<sequence length="90" mass="10158">MQGEDSGNGGCGWDTDESILSRGRVNLSLVFGLKRSGFASRMTEIPLMNSYVMESKLRGWQGVRIERSYSLSLPPQGFWRYLRLALGRLN</sequence>
<dbReference type="EMBL" id="CM039435">
    <property type="protein sequence ID" value="KAI4316919.1"/>
    <property type="molecule type" value="Genomic_DNA"/>
</dbReference>
<organism evidence="1 2">
    <name type="scientific">Bauhinia variegata</name>
    <name type="common">Purple orchid tree</name>
    <name type="synonym">Phanera variegata</name>
    <dbReference type="NCBI Taxonomy" id="167791"/>
    <lineage>
        <taxon>Eukaryota</taxon>
        <taxon>Viridiplantae</taxon>
        <taxon>Streptophyta</taxon>
        <taxon>Embryophyta</taxon>
        <taxon>Tracheophyta</taxon>
        <taxon>Spermatophyta</taxon>
        <taxon>Magnoliopsida</taxon>
        <taxon>eudicotyledons</taxon>
        <taxon>Gunneridae</taxon>
        <taxon>Pentapetalae</taxon>
        <taxon>rosids</taxon>
        <taxon>fabids</taxon>
        <taxon>Fabales</taxon>
        <taxon>Fabaceae</taxon>
        <taxon>Cercidoideae</taxon>
        <taxon>Cercideae</taxon>
        <taxon>Bauhiniinae</taxon>
        <taxon>Bauhinia</taxon>
    </lineage>
</organism>
<comment type="caution">
    <text evidence="1">The sequence shown here is derived from an EMBL/GenBank/DDBJ whole genome shotgun (WGS) entry which is preliminary data.</text>
</comment>
<dbReference type="Proteomes" id="UP000828941">
    <property type="component" value="Chromosome 10"/>
</dbReference>
<accession>A0ACB9LYI5</accession>
<gene>
    <name evidence="1" type="ORF">L6164_024847</name>
</gene>